<dbReference type="AlphaFoldDB" id="A0A9D1DVH6"/>
<sequence>MKYSNIVKTKNKKIKLLTYSIMIYENYNRPIVIRVFENIKFFITGQASLGIMQVTTQKFITNKESVKMGYKIIKDNYFSIRKKMKLENKLKKVIFMYNKTNKYVEEVLYIYHLLENENK</sequence>
<accession>A0A9D1DVH6</accession>
<reference evidence="1" key="1">
    <citation type="submission" date="2020-10" db="EMBL/GenBank/DDBJ databases">
        <authorList>
            <person name="Gilroy R."/>
        </authorList>
    </citation>
    <scope>NUCLEOTIDE SEQUENCE</scope>
    <source>
        <strain evidence="1">CHK184-20233</strain>
    </source>
</reference>
<evidence type="ECO:0000313" key="2">
    <source>
        <dbReference type="Proteomes" id="UP000824232"/>
    </source>
</evidence>
<dbReference type="Proteomes" id="UP000824232">
    <property type="component" value="Unassembled WGS sequence"/>
</dbReference>
<comment type="caution">
    <text evidence="1">The sequence shown here is derived from an EMBL/GenBank/DDBJ whole genome shotgun (WGS) entry which is preliminary data.</text>
</comment>
<gene>
    <name evidence="1" type="ORF">IAB38_07025</name>
</gene>
<name>A0A9D1DVH6_9FIRM</name>
<dbReference type="EMBL" id="DVHC01000065">
    <property type="protein sequence ID" value="HIR59787.1"/>
    <property type="molecule type" value="Genomic_DNA"/>
</dbReference>
<evidence type="ECO:0000313" key="1">
    <source>
        <dbReference type="EMBL" id="HIR59787.1"/>
    </source>
</evidence>
<protein>
    <submittedName>
        <fullName evidence="1">Uncharacterized protein</fullName>
    </submittedName>
</protein>
<reference evidence="1" key="2">
    <citation type="journal article" date="2021" name="PeerJ">
        <title>Extensive microbial diversity within the chicken gut microbiome revealed by metagenomics and culture.</title>
        <authorList>
            <person name="Gilroy R."/>
            <person name="Ravi A."/>
            <person name="Getino M."/>
            <person name="Pursley I."/>
            <person name="Horton D.L."/>
            <person name="Alikhan N.F."/>
            <person name="Baker D."/>
            <person name="Gharbi K."/>
            <person name="Hall N."/>
            <person name="Watson M."/>
            <person name="Adriaenssens E.M."/>
            <person name="Foster-Nyarko E."/>
            <person name="Jarju S."/>
            <person name="Secka A."/>
            <person name="Antonio M."/>
            <person name="Oren A."/>
            <person name="Chaudhuri R.R."/>
            <person name="La Ragione R."/>
            <person name="Hildebrand F."/>
            <person name="Pallen M.J."/>
        </authorList>
    </citation>
    <scope>NUCLEOTIDE SEQUENCE</scope>
    <source>
        <strain evidence="1">CHK184-20233</strain>
    </source>
</reference>
<organism evidence="1 2">
    <name type="scientific">Candidatus Onthousia excrementipullorum</name>
    <dbReference type="NCBI Taxonomy" id="2840884"/>
    <lineage>
        <taxon>Bacteria</taxon>
        <taxon>Bacillati</taxon>
        <taxon>Bacillota</taxon>
        <taxon>Bacilli</taxon>
        <taxon>Candidatus Onthousia</taxon>
    </lineage>
</organism>
<proteinExistence type="predicted"/>